<dbReference type="EnsemblPlants" id="Solyc10g012350.2.1">
    <property type="protein sequence ID" value="Solyc10g012350.2.1"/>
    <property type="gene ID" value="Solyc10g012350.2"/>
</dbReference>
<dbReference type="SUPFAM" id="SSF52540">
    <property type="entry name" value="P-loop containing nucleoside triphosphate hydrolases"/>
    <property type="match status" value="1"/>
</dbReference>
<dbReference type="InParanoid" id="A0A3Q7ICF1"/>
<evidence type="ECO:0000313" key="5">
    <source>
        <dbReference type="Proteomes" id="UP000004994"/>
    </source>
</evidence>
<proteinExistence type="predicted"/>
<reference evidence="4" key="1">
    <citation type="journal article" date="2012" name="Nature">
        <title>The tomato genome sequence provides insights into fleshy fruit evolution.</title>
        <authorList>
            <consortium name="Tomato Genome Consortium"/>
        </authorList>
    </citation>
    <scope>NUCLEOTIDE SEQUENCE [LARGE SCALE GENOMIC DNA]</scope>
    <source>
        <strain evidence="4">cv. Heinz 1706</strain>
    </source>
</reference>
<dbReference type="Gramene" id="Solyc10g012350.2.1">
    <property type="protein sequence ID" value="Solyc10g012350.2.1"/>
    <property type="gene ID" value="Solyc10g012350.2"/>
</dbReference>
<keyword evidence="2" id="KW-0067">ATP-binding</keyword>
<evidence type="ECO:0000259" key="3">
    <source>
        <dbReference type="Pfam" id="PF23559"/>
    </source>
</evidence>
<dbReference type="InterPro" id="IPR044974">
    <property type="entry name" value="Disease_R_plants"/>
</dbReference>
<sequence length="367" mass="42043">MADPVIVATIQVLLEKLLSLTIEKVRPDCNKHLRRMTQNVSIIQDFIHDAQRRQVDDEDQANVLDKFLYESLQEQVQNSPMRKLSKDLGLQSLIVPSQQIVPMIRETDFLVGSLDVVGRDNNVAEIKEKMLNMREEVVLCAIPIVGILESLTHRKLEVHTRDIIVKKFRDELGGKIYLLVLDDLWSFDLPVWDEFIDSLRGVNTSRGNCILVMTRMKLEASTVATVGLHMFEKLANDHCLPFGASVLGGLLRNKEKHEWWTILDGNPIVAEGFLHPYQETTVIEDVGHNFLQILLQNSLLQYVELEEHNNIKYYKMHDFDGDILKSKLFDSKGNDEEKLSQVGYIGWVSPSDKMDMINESGRLCTLF</sequence>
<dbReference type="PANTHER" id="PTHR23155:SF1139">
    <property type="entry name" value="CC-NBS-LRR RESISTANCE PROTEIN"/>
    <property type="match status" value="1"/>
</dbReference>
<evidence type="ECO:0000313" key="4">
    <source>
        <dbReference type="EnsemblPlants" id="Solyc10g012350.2.1"/>
    </source>
</evidence>
<dbReference type="GO" id="GO:0098542">
    <property type="term" value="P:defense response to other organism"/>
    <property type="evidence" value="ECO:0000318"/>
    <property type="project" value="GO_Central"/>
</dbReference>
<dbReference type="Pfam" id="PF23559">
    <property type="entry name" value="WHD_DRP"/>
    <property type="match status" value="1"/>
</dbReference>
<dbReference type="PANTHER" id="PTHR23155">
    <property type="entry name" value="DISEASE RESISTANCE PROTEIN RP"/>
    <property type="match status" value="1"/>
</dbReference>
<dbReference type="InterPro" id="IPR058922">
    <property type="entry name" value="WHD_DRP"/>
</dbReference>
<dbReference type="AlphaFoldDB" id="A0A3Q7ICF1"/>
<feature type="domain" description="Disease resistance protein winged helix" evidence="3">
    <location>
        <begin position="269"/>
        <end position="319"/>
    </location>
</feature>
<keyword evidence="5" id="KW-1185">Reference proteome</keyword>
<keyword evidence="1" id="KW-0547">Nucleotide-binding</keyword>
<dbReference type="Proteomes" id="UP000004994">
    <property type="component" value="Chromosome 10"/>
</dbReference>
<evidence type="ECO:0000256" key="1">
    <source>
        <dbReference type="ARBA" id="ARBA00022741"/>
    </source>
</evidence>
<dbReference type="InterPro" id="IPR027417">
    <property type="entry name" value="P-loop_NTPase"/>
</dbReference>
<protein>
    <recommendedName>
        <fullName evidence="3">Disease resistance protein winged helix domain-containing protein</fullName>
    </recommendedName>
</protein>
<accession>A0A3Q7ICF1</accession>
<name>A0A3Q7ICF1_SOLLC</name>
<organism evidence="4">
    <name type="scientific">Solanum lycopersicum</name>
    <name type="common">Tomato</name>
    <name type="synonym">Lycopersicon esculentum</name>
    <dbReference type="NCBI Taxonomy" id="4081"/>
    <lineage>
        <taxon>Eukaryota</taxon>
        <taxon>Viridiplantae</taxon>
        <taxon>Streptophyta</taxon>
        <taxon>Embryophyta</taxon>
        <taxon>Tracheophyta</taxon>
        <taxon>Spermatophyta</taxon>
        <taxon>Magnoliopsida</taxon>
        <taxon>eudicotyledons</taxon>
        <taxon>Gunneridae</taxon>
        <taxon>Pentapetalae</taxon>
        <taxon>asterids</taxon>
        <taxon>lamiids</taxon>
        <taxon>Solanales</taxon>
        <taxon>Solanaceae</taxon>
        <taxon>Solanoideae</taxon>
        <taxon>Solaneae</taxon>
        <taxon>Solanum</taxon>
        <taxon>Solanum subgen. Lycopersicon</taxon>
    </lineage>
</organism>
<reference evidence="4" key="2">
    <citation type="submission" date="2019-01" db="UniProtKB">
        <authorList>
            <consortium name="EnsemblPlants"/>
        </authorList>
    </citation>
    <scope>IDENTIFICATION</scope>
    <source>
        <strain evidence="4">cv. Heinz 1706</strain>
    </source>
</reference>
<dbReference type="GO" id="GO:0005524">
    <property type="term" value="F:ATP binding"/>
    <property type="evidence" value="ECO:0007669"/>
    <property type="project" value="UniProtKB-KW"/>
</dbReference>
<evidence type="ECO:0000256" key="2">
    <source>
        <dbReference type="ARBA" id="ARBA00022840"/>
    </source>
</evidence>